<dbReference type="EMBL" id="LGTC01000001">
    <property type="protein sequence ID" value="KNY25723.1"/>
    <property type="molecule type" value="Genomic_DNA"/>
</dbReference>
<comment type="caution">
    <text evidence="1">The sequence shown here is derived from an EMBL/GenBank/DDBJ whole genome shotgun (WGS) entry which is preliminary data.</text>
</comment>
<keyword evidence="2" id="KW-1185">Reference proteome</keyword>
<protein>
    <submittedName>
        <fullName evidence="1">Uncharacterized protein</fullName>
    </submittedName>
</protein>
<dbReference type="STRING" id="398512.Bccel_0983"/>
<accession>A0A0L6JJ69</accession>
<proteinExistence type="predicted"/>
<evidence type="ECO:0000313" key="2">
    <source>
        <dbReference type="Proteomes" id="UP000036923"/>
    </source>
</evidence>
<dbReference type="Proteomes" id="UP000036923">
    <property type="component" value="Unassembled WGS sequence"/>
</dbReference>
<dbReference type="AlphaFoldDB" id="A0A0L6JJ69"/>
<reference evidence="2" key="1">
    <citation type="submission" date="2015-07" db="EMBL/GenBank/DDBJ databases">
        <title>Near-Complete Genome Sequence of the Cellulolytic Bacterium Bacteroides (Pseudobacteroides) cellulosolvens ATCC 35603.</title>
        <authorList>
            <person name="Dassa B."/>
            <person name="Utturkar S.M."/>
            <person name="Klingeman D.M."/>
            <person name="Hurt R.A."/>
            <person name="Keller M."/>
            <person name="Xu J."/>
            <person name="Reddy Y.H.K."/>
            <person name="Borovok I."/>
            <person name="Grinberg I.R."/>
            <person name="Lamed R."/>
            <person name="Zhivin O."/>
            <person name="Bayer E.A."/>
            <person name="Brown S.D."/>
        </authorList>
    </citation>
    <scope>NUCLEOTIDE SEQUENCE [LARGE SCALE GENOMIC DNA]</scope>
    <source>
        <strain evidence="2">DSM 2933</strain>
    </source>
</reference>
<gene>
    <name evidence="1" type="ORF">Bccel_0983</name>
</gene>
<dbReference type="RefSeq" id="WP_036940324.1">
    <property type="nucleotide sequence ID" value="NZ_JQKC01000013.1"/>
</dbReference>
<dbReference type="OrthoDB" id="9775607at2"/>
<sequence length="94" mass="11024">MNNCEYCDYYKHISGNGIKDNYATAVCSFADVILFKDFFESPEGEYPCRHITYQQYLDRKKTTVSVSRLKPEDWKLTYKSKHPVGETIRSRNAL</sequence>
<organism evidence="1 2">
    <name type="scientific">Pseudobacteroides cellulosolvens ATCC 35603 = DSM 2933</name>
    <dbReference type="NCBI Taxonomy" id="398512"/>
    <lineage>
        <taxon>Bacteria</taxon>
        <taxon>Bacillati</taxon>
        <taxon>Bacillota</taxon>
        <taxon>Clostridia</taxon>
        <taxon>Eubacteriales</taxon>
        <taxon>Oscillospiraceae</taxon>
        <taxon>Pseudobacteroides</taxon>
    </lineage>
</organism>
<evidence type="ECO:0000313" key="1">
    <source>
        <dbReference type="EMBL" id="KNY25723.1"/>
    </source>
</evidence>
<name>A0A0L6JJ69_9FIRM</name>